<dbReference type="InterPro" id="IPR011055">
    <property type="entry name" value="Dup_hybrid_motif"/>
</dbReference>
<dbReference type="EMBL" id="JBHSNQ010000082">
    <property type="protein sequence ID" value="MFC5542210.1"/>
    <property type="molecule type" value="Genomic_DNA"/>
</dbReference>
<evidence type="ECO:0000313" key="4">
    <source>
        <dbReference type="Proteomes" id="UP001595978"/>
    </source>
</evidence>
<comment type="caution">
    <text evidence="3">The sequence shown here is derived from an EMBL/GenBank/DDBJ whole genome shotgun (WGS) entry which is preliminary data.</text>
</comment>
<dbReference type="Proteomes" id="UP001595978">
    <property type="component" value="Unassembled WGS sequence"/>
</dbReference>
<feature type="domain" description="M23ase beta-sheet core" evidence="2">
    <location>
        <begin position="84"/>
        <end position="152"/>
    </location>
</feature>
<dbReference type="InterPro" id="IPR016047">
    <property type="entry name" value="M23ase_b-sheet_dom"/>
</dbReference>
<keyword evidence="1" id="KW-0732">Signal</keyword>
<dbReference type="Gene3D" id="2.70.70.10">
    <property type="entry name" value="Glucose Permease (Domain IIA)"/>
    <property type="match status" value="1"/>
</dbReference>
<evidence type="ECO:0000313" key="3">
    <source>
        <dbReference type="EMBL" id="MFC5542210.1"/>
    </source>
</evidence>
<feature type="chain" id="PRO_5046439144" evidence="1">
    <location>
        <begin position="20"/>
        <end position="183"/>
    </location>
</feature>
<dbReference type="Pfam" id="PF01551">
    <property type="entry name" value="Peptidase_M23"/>
    <property type="match status" value="1"/>
</dbReference>
<evidence type="ECO:0000259" key="2">
    <source>
        <dbReference type="Pfam" id="PF01551"/>
    </source>
</evidence>
<reference evidence="4" key="1">
    <citation type="journal article" date="2019" name="Int. J. Syst. Evol. Microbiol.">
        <title>The Global Catalogue of Microorganisms (GCM) 10K type strain sequencing project: providing services to taxonomists for standard genome sequencing and annotation.</title>
        <authorList>
            <consortium name="The Broad Institute Genomics Platform"/>
            <consortium name="The Broad Institute Genome Sequencing Center for Infectious Disease"/>
            <person name="Wu L."/>
            <person name="Ma J."/>
        </authorList>
    </citation>
    <scope>NUCLEOTIDE SEQUENCE [LARGE SCALE GENOMIC DNA]</scope>
    <source>
        <strain evidence="4">CCUG 56331</strain>
    </source>
</reference>
<dbReference type="SUPFAM" id="SSF51261">
    <property type="entry name" value="Duplicated hybrid motif"/>
    <property type="match status" value="1"/>
</dbReference>
<gene>
    <name evidence="3" type="ORF">ACFPOH_10575</name>
</gene>
<sequence>MAKKWKWIAALFLCICVLAGNHLQETGKIPIDVKRIVYSSEDLTFMRNMLREIFDKDSKDTIAVSSEPINQELLTFVQVKPYYKGYLFTYEESVPLVAIDHGLVVYTGYSKDTGKTISVYYEDDTTVTYGNVDSFSLLPYTSIERGSTIGKKEPGDLYIQVEKDGNILNLEETLLWMKEHMRP</sequence>
<accession>A0ABW0RF52</accession>
<protein>
    <submittedName>
        <fullName evidence="3">Peptidoglycan DD-metalloendopeptidase family protein</fullName>
    </submittedName>
</protein>
<dbReference type="RefSeq" id="WP_390309596.1">
    <property type="nucleotide sequence ID" value="NZ_JBHSNQ010000082.1"/>
</dbReference>
<name>A0ABW0RF52_9BACL</name>
<proteinExistence type="predicted"/>
<keyword evidence="4" id="KW-1185">Reference proteome</keyword>
<feature type="signal peptide" evidence="1">
    <location>
        <begin position="1"/>
        <end position="19"/>
    </location>
</feature>
<evidence type="ECO:0000256" key="1">
    <source>
        <dbReference type="SAM" id="SignalP"/>
    </source>
</evidence>
<organism evidence="3 4">
    <name type="scientific">Ureibacillus suwonensis</name>
    <dbReference type="NCBI Taxonomy" id="313007"/>
    <lineage>
        <taxon>Bacteria</taxon>
        <taxon>Bacillati</taxon>
        <taxon>Bacillota</taxon>
        <taxon>Bacilli</taxon>
        <taxon>Bacillales</taxon>
        <taxon>Caryophanaceae</taxon>
        <taxon>Ureibacillus</taxon>
    </lineage>
</organism>
<dbReference type="CDD" id="cd12797">
    <property type="entry name" value="M23_peptidase"/>
    <property type="match status" value="1"/>
</dbReference>